<dbReference type="RefSeq" id="WP_286343168.1">
    <property type="nucleotide sequence ID" value="NZ_AP027732.1"/>
</dbReference>
<accession>A0ABN6XYU3</accession>
<name>A0ABN6XYU3_9MICO</name>
<dbReference type="Proteomes" id="UP001321486">
    <property type="component" value="Chromosome"/>
</dbReference>
<dbReference type="SUPFAM" id="SSF102588">
    <property type="entry name" value="LmbE-like"/>
    <property type="match status" value="1"/>
</dbReference>
<proteinExistence type="predicted"/>
<dbReference type="EMBL" id="AP027732">
    <property type="protein sequence ID" value="BDZ50049.1"/>
    <property type="molecule type" value="Genomic_DNA"/>
</dbReference>
<evidence type="ECO:0000313" key="1">
    <source>
        <dbReference type="EMBL" id="BDZ50049.1"/>
    </source>
</evidence>
<evidence type="ECO:0000313" key="2">
    <source>
        <dbReference type="Proteomes" id="UP001321486"/>
    </source>
</evidence>
<organism evidence="1 2">
    <name type="scientific">Frondihabitans sucicola</name>
    <dbReference type="NCBI Taxonomy" id="1268041"/>
    <lineage>
        <taxon>Bacteria</taxon>
        <taxon>Bacillati</taxon>
        <taxon>Actinomycetota</taxon>
        <taxon>Actinomycetes</taxon>
        <taxon>Micrococcales</taxon>
        <taxon>Microbacteriaceae</taxon>
        <taxon>Frondihabitans</taxon>
    </lineage>
</organism>
<evidence type="ECO:0008006" key="3">
    <source>
        <dbReference type="Google" id="ProtNLM"/>
    </source>
</evidence>
<keyword evidence="2" id="KW-1185">Reference proteome</keyword>
<dbReference type="Gene3D" id="3.40.50.10320">
    <property type="entry name" value="LmbE-like"/>
    <property type="match status" value="1"/>
</dbReference>
<sequence length="62" mass="6176">MSFDAAAPGTSRAVWAGDPRLAALPARDLRGFGAVVVLAAHPDDETLGAGGLMARAAQEGAT</sequence>
<reference evidence="2" key="1">
    <citation type="journal article" date="2019" name="Int. J. Syst. Evol. Microbiol.">
        <title>The Global Catalogue of Microorganisms (GCM) 10K type strain sequencing project: providing services to taxonomists for standard genome sequencing and annotation.</title>
        <authorList>
            <consortium name="The Broad Institute Genomics Platform"/>
            <consortium name="The Broad Institute Genome Sequencing Center for Infectious Disease"/>
            <person name="Wu L."/>
            <person name="Ma J."/>
        </authorList>
    </citation>
    <scope>NUCLEOTIDE SEQUENCE [LARGE SCALE GENOMIC DNA]</scope>
    <source>
        <strain evidence="2">NBRC 108728</strain>
    </source>
</reference>
<dbReference type="InterPro" id="IPR024078">
    <property type="entry name" value="LmbE-like_dom_sf"/>
</dbReference>
<protein>
    <recommendedName>
        <fullName evidence="3">PIG-L family deacetylase</fullName>
    </recommendedName>
</protein>
<gene>
    <name evidence="1" type="ORF">GCM10025867_22900</name>
</gene>